<dbReference type="AlphaFoldDB" id="A0A517TX25"/>
<organism evidence="2 3">
    <name type="scientific">Lacipirellula limnantheis</name>
    <dbReference type="NCBI Taxonomy" id="2528024"/>
    <lineage>
        <taxon>Bacteria</taxon>
        <taxon>Pseudomonadati</taxon>
        <taxon>Planctomycetota</taxon>
        <taxon>Planctomycetia</taxon>
        <taxon>Pirellulales</taxon>
        <taxon>Lacipirellulaceae</taxon>
        <taxon>Lacipirellula</taxon>
    </lineage>
</organism>
<accession>A0A517TX25</accession>
<gene>
    <name evidence="2" type="ORF">I41_21130</name>
</gene>
<keyword evidence="3" id="KW-1185">Reference proteome</keyword>
<evidence type="ECO:0000256" key="1">
    <source>
        <dbReference type="SAM" id="MobiDB-lite"/>
    </source>
</evidence>
<reference evidence="2 3" key="1">
    <citation type="submission" date="2019-02" db="EMBL/GenBank/DDBJ databases">
        <title>Deep-cultivation of Planctomycetes and their phenomic and genomic characterization uncovers novel biology.</title>
        <authorList>
            <person name="Wiegand S."/>
            <person name="Jogler M."/>
            <person name="Boedeker C."/>
            <person name="Pinto D."/>
            <person name="Vollmers J."/>
            <person name="Rivas-Marin E."/>
            <person name="Kohn T."/>
            <person name="Peeters S.H."/>
            <person name="Heuer A."/>
            <person name="Rast P."/>
            <person name="Oberbeckmann S."/>
            <person name="Bunk B."/>
            <person name="Jeske O."/>
            <person name="Meyerdierks A."/>
            <person name="Storesund J.E."/>
            <person name="Kallscheuer N."/>
            <person name="Luecker S."/>
            <person name="Lage O.M."/>
            <person name="Pohl T."/>
            <person name="Merkel B.J."/>
            <person name="Hornburger P."/>
            <person name="Mueller R.-W."/>
            <person name="Bruemmer F."/>
            <person name="Labrenz M."/>
            <person name="Spormann A.M."/>
            <person name="Op den Camp H."/>
            <person name="Overmann J."/>
            <person name="Amann R."/>
            <person name="Jetten M.S.M."/>
            <person name="Mascher T."/>
            <person name="Medema M.H."/>
            <person name="Devos D.P."/>
            <person name="Kaster A.-K."/>
            <person name="Ovreas L."/>
            <person name="Rohde M."/>
            <person name="Galperin M.Y."/>
            <person name="Jogler C."/>
        </authorList>
    </citation>
    <scope>NUCLEOTIDE SEQUENCE [LARGE SCALE GENOMIC DNA]</scope>
    <source>
        <strain evidence="2 3">I41</strain>
    </source>
</reference>
<evidence type="ECO:0000313" key="2">
    <source>
        <dbReference type="EMBL" id="QDT72928.1"/>
    </source>
</evidence>
<protein>
    <submittedName>
        <fullName evidence="2">Uncharacterized protein</fullName>
    </submittedName>
</protein>
<feature type="compositionally biased region" description="Polar residues" evidence="1">
    <location>
        <begin position="156"/>
        <end position="171"/>
    </location>
</feature>
<feature type="region of interest" description="Disordered" evidence="1">
    <location>
        <begin position="141"/>
        <end position="171"/>
    </location>
</feature>
<evidence type="ECO:0000313" key="3">
    <source>
        <dbReference type="Proteomes" id="UP000317909"/>
    </source>
</evidence>
<dbReference type="KEGG" id="llh:I41_21130"/>
<sequence>MLDARCSMLDAGCWLRVLSNDRRGKLIRGDITCWAATPWARKAVGGFGLRGGGSCTELSLANGQNCPRRDKTCRFMRQRVVCERVADRRRWRSPTVARVSSPQPADAGAMSVPIVPNRVAHFQHKSLRIFSPRSWPPRCRRAMAPQRGSDRRAGRTASQWRRNQAPRNGDSITMSLQMTVLCLRW</sequence>
<name>A0A517TX25_9BACT</name>
<dbReference type="Proteomes" id="UP000317909">
    <property type="component" value="Chromosome"/>
</dbReference>
<proteinExistence type="predicted"/>
<dbReference type="EMBL" id="CP036339">
    <property type="protein sequence ID" value="QDT72928.1"/>
    <property type="molecule type" value="Genomic_DNA"/>
</dbReference>